<feature type="non-terminal residue" evidence="2">
    <location>
        <position position="1"/>
    </location>
</feature>
<feature type="non-terminal residue" evidence="2">
    <location>
        <position position="54"/>
    </location>
</feature>
<accession>A0A6J4JZ57</accession>
<evidence type="ECO:0000313" key="2">
    <source>
        <dbReference type="EMBL" id="CAA9291458.1"/>
    </source>
</evidence>
<protein>
    <submittedName>
        <fullName evidence="2">Uncharacterized protein</fullName>
    </submittedName>
</protein>
<feature type="compositionally biased region" description="Gly residues" evidence="1">
    <location>
        <begin position="38"/>
        <end position="47"/>
    </location>
</feature>
<feature type="region of interest" description="Disordered" evidence="1">
    <location>
        <begin position="32"/>
        <end position="54"/>
    </location>
</feature>
<sequence length="54" mass="5425">CGASRPGRTGHAEKGRCAGGWKAAGGYRAAGRNRRWSGPGGGGGKRGIAGIIFR</sequence>
<dbReference type="EMBL" id="CADCTQ010000385">
    <property type="protein sequence ID" value="CAA9291458.1"/>
    <property type="molecule type" value="Genomic_DNA"/>
</dbReference>
<dbReference type="AlphaFoldDB" id="A0A6J4JZ57"/>
<name>A0A6J4JZ57_9SPHI</name>
<organism evidence="2">
    <name type="scientific">uncultured Cytophagales bacterium</name>
    <dbReference type="NCBI Taxonomy" id="158755"/>
    <lineage>
        <taxon>Bacteria</taxon>
        <taxon>Pseudomonadati</taxon>
        <taxon>Bacteroidota</taxon>
        <taxon>Sphingobacteriia</taxon>
        <taxon>Sphingobacteriales</taxon>
        <taxon>environmental samples</taxon>
    </lineage>
</organism>
<reference evidence="2" key="1">
    <citation type="submission" date="2020-02" db="EMBL/GenBank/DDBJ databases">
        <authorList>
            <person name="Meier V. D."/>
        </authorList>
    </citation>
    <scope>NUCLEOTIDE SEQUENCE</scope>
    <source>
        <strain evidence="2">AVDCRST_MAG56</strain>
    </source>
</reference>
<proteinExistence type="predicted"/>
<evidence type="ECO:0000256" key="1">
    <source>
        <dbReference type="SAM" id="MobiDB-lite"/>
    </source>
</evidence>
<gene>
    <name evidence="2" type="ORF">AVDCRST_MAG56-4690</name>
</gene>